<keyword evidence="3" id="KW-0804">Transcription</keyword>
<evidence type="ECO:0000313" key="5">
    <source>
        <dbReference type="EMBL" id="MCR0983273.1"/>
    </source>
</evidence>
<dbReference type="InterPro" id="IPR011711">
    <property type="entry name" value="GntR_C"/>
</dbReference>
<dbReference type="SMART" id="SM00895">
    <property type="entry name" value="FCD"/>
    <property type="match status" value="1"/>
</dbReference>
<dbReference type="Gene3D" id="1.10.10.10">
    <property type="entry name" value="Winged helix-like DNA-binding domain superfamily/Winged helix DNA-binding domain"/>
    <property type="match status" value="1"/>
</dbReference>
<keyword evidence="1" id="KW-0805">Transcription regulation</keyword>
<dbReference type="PANTHER" id="PTHR43537">
    <property type="entry name" value="TRANSCRIPTIONAL REGULATOR, GNTR FAMILY"/>
    <property type="match status" value="1"/>
</dbReference>
<dbReference type="InterPro" id="IPR000524">
    <property type="entry name" value="Tscrpt_reg_HTH_GntR"/>
</dbReference>
<proteinExistence type="predicted"/>
<organism evidence="5 6">
    <name type="scientific">Roseomonas populi</name>
    <dbReference type="NCBI Taxonomy" id="3121582"/>
    <lineage>
        <taxon>Bacteria</taxon>
        <taxon>Pseudomonadati</taxon>
        <taxon>Pseudomonadota</taxon>
        <taxon>Alphaproteobacteria</taxon>
        <taxon>Acetobacterales</taxon>
        <taxon>Roseomonadaceae</taxon>
        <taxon>Roseomonas</taxon>
    </lineage>
</organism>
<dbReference type="InterPro" id="IPR008920">
    <property type="entry name" value="TF_FadR/GntR_C"/>
</dbReference>
<name>A0ABT1X5A1_9PROT</name>
<dbReference type="InterPro" id="IPR036390">
    <property type="entry name" value="WH_DNA-bd_sf"/>
</dbReference>
<dbReference type="SMART" id="SM00345">
    <property type="entry name" value="HTH_GNTR"/>
    <property type="match status" value="1"/>
</dbReference>
<dbReference type="Pfam" id="PF07729">
    <property type="entry name" value="FCD"/>
    <property type="match status" value="1"/>
</dbReference>
<keyword evidence="2" id="KW-0238">DNA-binding</keyword>
<dbReference type="PROSITE" id="PS50949">
    <property type="entry name" value="HTH_GNTR"/>
    <property type="match status" value="1"/>
</dbReference>
<dbReference type="CDD" id="cd07377">
    <property type="entry name" value="WHTH_GntR"/>
    <property type="match status" value="1"/>
</dbReference>
<reference evidence="5 6" key="1">
    <citation type="submission" date="2022-06" db="EMBL/GenBank/DDBJ databases">
        <title>Roseomonas CN29.</title>
        <authorList>
            <person name="Cheng Y."/>
            <person name="He X."/>
        </authorList>
    </citation>
    <scope>NUCLEOTIDE SEQUENCE [LARGE SCALE GENOMIC DNA]</scope>
    <source>
        <strain evidence="5 6">CN29</strain>
    </source>
</reference>
<evidence type="ECO:0000313" key="6">
    <source>
        <dbReference type="Proteomes" id="UP001524642"/>
    </source>
</evidence>
<accession>A0ABT1X5A1</accession>
<dbReference type="SUPFAM" id="SSF48008">
    <property type="entry name" value="GntR ligand-binding domain-like"/>
    <property type="match status" value="1"/>
</dbReference>
<dbReference type="SUPFAM" id="SSF46785">
    <property type="entry name" value="Winged helix' DNA-binding domain"/>
    <property type="match status" value="1"/>
</dbReference>
<comment type="caution">
    <text evidence="5">The sequence shown here is derived from an EMBL/GenBank/DDBJ whole genome shotgun (WGS) entry which is preliminary data.</text>
</comment>
<dbReference type="RefSeq" id="WP_257716937.1">
    <property type="nucleotide sequence ID" value="NZ_JANJOU010000010.1"/>
</dbReference>
<dbReference type="Gene3D" id="1.20.120.530">
    <property type="entry name" value="GntR ligand-binding domain-like"/>
    <property type="match status" value="1"/>
</dbReference>
<dbReference type="Proteomes" id="UP001524642">
    <property type="component" value="Unassembled WGS sequence"/>
</dbReference>
<dbReference type="Pfam" id="PF00392">
    <property type="entry name" value="GntR"/>
    <property type="match status" value="1"/>
</dbReference>
<keyword evidence="6" id="KW-1185">Reference proteome</keyword>
<dbReference type="PRINTS" id="PR00035">
    <property type="entry name" value="HTHGNTR"/>
</dbReference>
<dbReference type="EMBL" id="JANJOU010000010">
    <property type="protein sequence ID" value="MCR0983273.1"/>
    <property type="molecule type" value="Genomic_DNA"/>
</dbReference>
<dbReference type="InterPro" id="IPR036388">
    <property type="entry name" value="WH-like_DNA-bd_sf"/>
</dbReference>
<evidence type="ECO:0000259" key="4">
    <source>
        <dbReference type="PROSITE" id="PS50949"/>
    </source>
</evidence>
<protein>
    <submittedName>
        <fullName evidence="5">FadR family transcriptional regulator</fullName>
    </submittedName>
</protein>
<gene>
    <name evidence="5" type="ORF">NRP21_14550</name>
</gene>
<evidence type="ECO:0000256" key="1">
    <source>
        <dbReference type="ARBA" id="ARBA00023015"/>
    </source>
</evidence>
<evidence type="ECO:0000256" key="2">
    <source>
        <dbReference type="ARBA" id="ARBA00023125"/>
    </source>
</evidence>
<dbReference type="PANTHER" id="PTHR43537:SF44">
    <property type="entry name" value="GNTR FAMILY REGULATORY PROTEIN"/>
    <property type="match status" value="1"/>
</dbReference>
<evidence type="ECO:0000256" key="3">
    <source>
        <dbReference type="ARBA" id="ARBA00023163"/>
    </source>
</evidence>
<sequence>MAETITRPSLTDHVVGALTRNITEGRLAPGTRLPTGQQLAEQYGVSLAVIREAISSLRAEGLIETRQGAGAFVAAPSANQPFRIQPVLSAGPDAARKIFELRMGAEISAAGLAAARGTRGQVAELRRAHQAMEAAIAAGGNGVEEDLQFHRGIAQATNNELFVKFFAFLGHHIRDSVLLSRPEGSKWEAEQVLAEHAAILKAIRDGDPNAAREAAEAHMDACLGRCAAK</sequence>
<feature type="domain" description="HTH gntR-type" evidence="4">
    <location>
        <begin position="8"/>
        <end position="76"/>
    </location>
</feature>